<dbReference type="EMBL" id="AP015034">
    <property type="protein sequence ID" value="BAT74338.1"/>
    <property type="molecule type" value="Genomic_DNA"/>
</dbReference>
<evidence type="ECO:0000256" key="1">
    <source>
        <dbReference type="SAM" id="Phobius"/>
    </source>
</evidence>
<organism evidence="2 3">
    <name type="scientific">Vigna angularis var. angularis</name>
    <dbReference type="NCBI Taxonomy" id="157739"/>
    <lineage>
        <taxon>Eukaryota</taxon>
        <taxon>Viridiplantae</taxon>
        <taxon>Streptophyta</taxon>
        <taxon>Embryophyta</taxon>
        <taxon>Tracheophyta</taxon>
        <taxon>Spermatophyta</taxon>
        <taxon>Magnoliopsida</taxon>
        <taxon>eudicotyledons</taxon>
        <taxon>Gunneridae</taxon>
        <taxon>Pentapetalae</taxon>
        <taxon>rosids</taxon>
        <taxon>fabids</taxon>
        <taxon>Fabales</taxon>
        <taxon>Fabaceae</taxon>
        <taxon>Papilionoideae</taxon>
        <taxon>50 kb inversion clade</taxon>
        <taxon>NPAAA clade</taxon>
        <taxon>indigoferoid/millettioid clade</taxon>
        <taxon>Phaseoleae</taxon>
        <taxon>Vigna</taxon>
    </lineage>
</organism>
<keyword evidence="1" id="KW-0812">Transmembrane</keyword>
<reference evidence="2 3" key="1">
    <citation type="journal article" date="2015" name="Sci. Rep.">
        <title>The power of single molecule real-time sequencing technology in the de novo assembly of a eukaryotic genome.</title>
        <authorList>
            <person name="Sakai H."/>
            <person name="Naito K."/>
            <person name="Ogiso-Tanaka E."/>
            <person name="Takahashi Y."/>
            <person name="Iseki K."/>
            <person name="Muto C."/>
            <person name="Satou K."/>
            <person name="Teruya K."/>
            <person name="Shiroma A."/>
            <person name="Shimoji M."/>
            <person name="Hirano T."/>
            <person name="Itoh T."/>
            <person name="Kaga A."/>
            <person name="Tomooka N."/>
        </authorList>
    </citation>
    <scope>NUCLEOTIDE SEQUENCE [LARGE SCALE GENOMIC DNA]</scope>
    <source>
        <strain evidence="3">cv. Shumari</strain>
    </source>
</reference>
<dbReference type="AlphaFoldDB" id="A0A0S3R1A0"/>
<keyword evidence="1" id="KW-1133">Transmembrane helix</keyword>
<proteinExistence type="predicted"/>
<evidence type="ECO:0000313" key="2">
    <source>
        <dbReference type="EMBL" id="BAT74338.1"/>
    </source>
</evidence>
<evidence type="ECO:0000313" key="3">
    <source>
        <dbReference type="Proteomes" id="UP000291084"/>
    </source>
</evidence>
<dbReference type="Proteomes" id="UP000291084">
    <property type="component" value="Chromosome 1"/>
</dbReference>
<protein>
    <submittedName>
        <fullName evidence="2">Uncharacterized protein</fullName>
    </submittedName>
</protein>
<keyword evidence="3" id="KW-1185">Reference proteome</keyword>
<keyword evidence="1" id="KW-0472">Membrane</keyword>
<feature type="non-terminal residue" evidence="2">
    <location>
        <position position="1"/>
    </location>
</feature>
<sequence length="106" mass="12563">NTPLERVVKFTLSYSTTIPHLFTFPCFIYFFINIVSVFLFKNFNLRREPSTVVSLNLLELSIFNAYSTFDNSINWYSWEIGLLRDVKHPLPIQHNLLDFIIGWLML</sequence>
<accession>A0A0S3R1A0</accession>
<gene>
    <name evidence="2" type="primary">Vigan.01G198800</name>
    <name evidence="2" type="ORF">VIGAN_01198800</name>
</gene>
<feature type="transmembrane region" description="Helical" evidence="1">
    <location>
        <begin position="20"/>
        <end position="40"/>
    </location>
</feature>
<name>A0A0S3R1A0_PHAAN</name>